<evidence type="ECO:0000256" key="8">
    <source>
        <dbReference type="ARBA" id="ARBA00023136"/>
    </source>
</evidence>
<evidence type="ECO:0000259" key="11">
    <source>
        <dbReference type="Pfam" id="PF00482"/>
    </source>
</evidence>
<dbReference type="PROSITE" id="PS00874">
    <property type="entry name" value="T2SP_F"/>
    <property type="match status" value="1"/>
</dbReference>
<evidence type="ECO:0000256" key="4">
    <source>
        <dbReference type="ARBA" id="ARBA00022475"/>
    </source>
</evidence>
<comment type="similarity">
    <text evidence="2 9">Belongs to the GSP F family.</text>
</comment>
<accession>A0A948RZS7</accession>
<name>A0A948RZS7_UNCEI</name>
<dbReference type="InterPro" id="IPR003004">
    <property type="entry name" value="GspF/PilC"/>
</dbReference>
<evidence type="ECO:0000256" key="6">
    <source>
        <dbReference type="ARBA" id="ARBA00022692"/>
    </source>
</evidence>
<evidence type="ECO:0000256" key="10">
    <source>
        <dbReference type="SAM" id="Phobius"/>
    </source>
</evidence>
<feature type="transmembrane region" description="Helical" evidence="10">
    <location>
        <begin position="173"/>
        <end position="193"/>
    </location>
</feature>
<evidence type="ECO:0000256" key="3">
    <source>
        <dbReference type="ARBA" id="ARBA00022448"/>
    </source>
</evidence>
<keyword evidence="7 10" id="KW-1133">Transmembrane helix</keyword>
<dbReference type="PANTHER" id="PTHR30012">
    <property type="entry name" value="GENERAL SECRETION PATHWAY PROTEIN"/>
    <property type="match status" value="1"/>
</dbReference>
<evidence type="ECO:0000256" key="9">
    <source>
        <dbReference type="RuleBase" id="RU003923"/>
    </source>
</evidence>
<evidence type="ECO:0000256" key="2">
    <source>
        <dbReference type="ARBA" id="ARBA00005745"/>
    </source>
</evidence>
<dbReference type="GO" id="GO:0009306">
    <property type="term" value="P:protein secretion"/>
    <property type="evidence" value="ECO:0007669"/>
    <property type="project" value="InterPro"/>
</dbReference>
<dbReference type="PRINTS" id="PR00812">
    <property type="entry name" value="BCTERIALGSPF"/>
</dbReference>
<dbReference type="GO" id="GO:0005886">
    <property type="term" value="C:plasma membrane"/>
    <property type="evidence" value="ECO:0007669"/>
    <property type="project" value="UniProtKB-SubCell"/>
</dbReference>
<dbReference type="InterPro" id="IPR042094">
    <property type="entry name" value="T2SS_GspF_sf"/>
</dbReference>
<keyword evidence="4" id="KW-1003">Cell membrane</keyword>
<comment type="caution">
    <text evidence="12">The sequence shown here is derived from an EMBL/GenBank/DDBJ whole genome shotgun (WGS) entry which is preliminary data.</text>
</comment>
<sequence>MGNFAYIAKTRSGEERSGLISGNSIDDVVRDLHSNGLTVLNVIEDRGQGLDISWFKRFARTPITSVGVREIALFTRQLATIMEAGIPLVRGLRGLADDAGSRTLSRAIEDIAVQIERGESLSNAMSAHPAAFSSMYINMIRAGERAGTLDKILEDLAVYLEKIDAIKTKVRSAMAYPVFVFLFAVAAGLFLLLKIVPTFEGIYADLGQQLPGLTLLMISISQTIRSNAFLTAGALILFLSLIFVWTRTRSGRYMRDLFLIRIPIFGPIIRKAVMSRFARTFGILIRSGLPILESIDLVKGAVGNAYVGHALGKVKRSVGAGQGITDSFRSTGVFPEMVLQLMSTGEESGEMDAMLIKSSDFYDTQVEASVQGLTSLIEPLMIVIVGSMIGVIVIAMFLPIFHLGEAIMKGGYNY</sequence>
<dbReference type="AlphaFoldDB" id="A0A948RZS7"/>
<comment type="subcellular location">
    <subcellularLocation>
        <location evidence="1">Cell inner membrane</location>
        <topology evidence="1">Multi-pass membrane protein</topology>
    </subcellularLocation>
    <subcellularLocation>
        <location evidence="9">Cell membrane</location>
        <topology evidence="9">Multi-pass membrane protein</topology>
    </subcellularLocation>
</comment>
<evidence type="ECO:0000256" key="7">
    <source>
        <dbReference type="ARBA" id="ARBA00022989"/>
    </source>
</evidence>
<dbReference type="PANTHER" id="PTHR30012:SF0">
    <property type="entry name" value="TYPE II SECRETION SYSTEM PROTEIN F-RELATED"/>
    <property type="match status" value="1"/>
</dbReference>
<evidence type="ECO:0000256" key="1">
    <source>
        <dbReference type="ARBA" id="ARBA00004429"/>
    </source>
</evidence>
<organism evidence="12 13">
    <name type="scientific">Eiseniibacteriota bacterium</name>
    <dbReference type="NCBI Taxonomy" id="2212470"/>
    <lineage>
        <taxon>Bacteria</taxon>
        <taxon>Candidatus Eiseniibacteriota</taxon>
    </lineage>
</organism>
<keyword evidence="6 9" id="KW-0812">Transmembrane</keyword>
<dbReference type="Gene3D" id="1.20.81.30">
    <property type="entry name" value="Type II secretion system (T2SS), domain F"/>
    <property type="match status" value="2"/>
</dbReference>
<evidence type="ECO:0000256" key="5">
    <source>
        <dbReference type="ARBA" id="ARBA00022519"/>
    </source>
</evidence>
<keyword evidence="8 10" id="KW-0472">Membrane</keyword>
<feature type="transmembrane region" description="Helical" evidence="10">
    <location>
        <begin position="224"/>
        <end position="245"/>
    </location>
</feature>
<dbReference type="Proteomes" id="UP000777784">
    <property type="component" value="Unassembled WGS sequence"/>
</dbReference>
<evidence type="ECO:0000313" key="13">
    <source>
        <dbReference type="Proteomes" id="UP000777784"/>
    </source>
</evidence>
<protein>
    <submittedName>
        <fullName evidence="12">Type II secretion system F family protein</fullName>
    </submittedName>
</protein>
<reference evidence="12" key="1">
    <citation type="submission" date="2021-05" db="EMBL/GenBank/DDBJ databases">
        <title>Energy efficiency and biological interactions define the core microbiome of deep oligotrophic groundwater.</title>
        <authorList>
            <person name="Mehrshad M."/>
            <person name="Lopez-Fernandez M."/>
            <person name="Bell E."/>
            <person name="Bernier-Latmani R."/>
            <person name="Bertilsson S."/>
            <person name="Dopson M."/>
        </authorList>
    </citation>
    <scope>NUCLEOTIDE SEQUENCE</scope>
    <source>
        <strain evidence="12">Modern_marine.mb.64</strain>
    </source>
</reference>
<dbReference type="InterPro" id="IPR001992">
    <property type="entry name" value="T2SS_GspF/T4SS_PilC_CS"/>
</dbReference>
<feature type="domain" description="Type II secretion system protein GspF" evidence="11">
    <location>
        <begin position="277"/>
        <end position="399"/>
    </location>
</feature>
<gene>
    <name evidence="12" type="ORF">KJ970_17135</name>
</gene>
<dbReference type="EMBL" id="JAHJDP010000097">
    <property type="protein sequence ID" value="MBU2692642.1"/>
    <property type="molecule type" value="Genomic_DNA"/>
</dbReference>
<dbReference type="FunFam" id="1.20.81.30:FF:000001">
    <property type="entry name" value="Type II secretion system protein F"/>
    <property type="match status" value="2"/>
</dbReference>
<dbReference type="Pfam" id="PF00482">
    <property type="entry name" value="T2SSF"/>
    <property type="match status" value="2"/>
</dbReference>
<keyword evidence="5" id="KW-0997">Cell inner membrane</keyword>
<keyword evidence="3 9" id="KW-0813">Transport</keyword>
<evidence type="ECO:0000313" key="12">
    <source>
        <dbReference type="EMBL" id="MBU2692642.1"/>
    </source>
</evidence>
<feature type="transmembrane region" description="Helical" evidence="10">
    <location>
        <begin position="380"/>
        <end position="401"/>
    </location>
</feature>
<feature type="domain" description="Type II secretion system protein GspF" evidence="11">
    <location>
        <begin position="74"/>
        <end position="197"/>
    </location>
</feature>
<dbReference type="InterPro" id="IPR018076">
    <property type="entry name" value="T2SS_GspF_dom"/>
</dbReference>
<proteinExistence type="inferred from homology"/>